<accession>A0A3N7JYJ5</accession>
<keyword evidence="5" id="KW-0997">Cell inner membrane</keyword>
<evidence type="ECO:0000256" key="8">
    <source>
        <dbReference type="ARBA" id="ARBA00023136"/>
    </source>
</evidence>
<dbReference type="Pfam" id="PF25885">
    <property type="entry name" value="HH_EMRA"/>
    <property type="match status" value="1"/>
</dbReference>
<dbReference type="GO" id="GO:0015721">
    <property type="term" value="P:bile acid and bile salt transport"/>
    <property type="evidence" value="ECO:0007669"/>
    <property type="project" value="UniProtKB-ARBA"/>
</dbReference>
<dbReference type="AlphaFoldDB" id="A0A3N7JYJ5"/>
<feature type="region of interest" description="Disordered" evidence="9">
    <location>
        <begin position="418"/>
        <end position="438"/>
    </location>
</feature>
<evidence type="ECO:0000256" key="2">
    <source>
        <dbReference type="ARBA" id="ARBA00009477"/>
    </source>
</evidence>
<comment type="caution">
    <text evidence="12">The sequence shown here is derived from an EMBL/GenBank/DDBJ whole genome shotgun (WGS) entry which is preliminary data.</text>
</comment>
<feature type="compositionally biased region" description="Low complexity" evidence="9">
    <location>
        <begin position="9"/>
        <end position="27"/>
    </location>
</feature>
<dbReference type="EMBL" id="QUSW01000001">
    <property type="protein sequence ID" value="RQP25879.1"/>
    <property type="molecule type" value="Genomic_DNA"/>
</dbReference>
<dbReference type="PANTHER" id="PTHR30386">
    <property type="entry name" value="MEMBRANE FUSION SUBUNIT OF EMRAB-TOLC MULTIDRUG EFFLUX PUMP"/>
    <property type="match status" value="1"/>
</dbReference>
<feature type="domain" description="Multidrug export protein EmrA/FarA alpha-helical hairpin" evidence="11">
    <location>
        <begin position="108"/>
        <end position="242"/>
    </location>
</feature>
<keyword evidence="7 10" id="KW-1133">Transmembrane helix</keyword>
<dbReference type="GO" id="GO:1990961">
    <property type="term" value="P:xenobiotic detoxification by transmembrane export across the plasma membrane"/>
    <property type="evidence" value="ECO:0007669"/>
    <property type="project" value="UniProtKB-ARBA"/>
</dbReference>
<comment type="similarity">
    <text evidence="2">Belongs to the membrane fusion protein (MFP) (TC 8.A.1) family.</text>
</comment>
<dbReference type="OrthoDB" id="9811754at2"/>
<evidence type="ECO:0000259" key="11">
    <source>
        <dbReference type="Pfam" id="PF25885"/>
    </source>
</evidence>
<gene>
    <name evidence="12" type="ORF">DZC73_02165</name>
</gene>
<dbReference type="Gene3D" id="1.10.287.470">
    <property type="entry name" value="Helix hairpin bin"/>
    <property type="match status" value="1"/>
</dbReference>
<dbReference type="GO" id="GO:0046677">
    <property type="term" value="P:response to antibiotic"/>
    <property type="evidence" value="ECO:0007669"/>
    <property type="project" value="UniProtKB-ARBA"/>
</dbReference>
<reference evidence="12 13" key="2">
    <citation type="submission" date="2018-12" db="EMBL/GenBank/DDBJ databases">
        <title>Rhizobacter gummiphilus sp. nov., a rubber-degrading bacterium isolated from the soil of a botanical garden in Japan.</title>
        <authorList>
            <person name="Shunsuke S.S."/>
        </authorList>
    </citation>
    <scope>NUCLEOTIDE SEQUENCE [LARGE SCALE GENOMIC DNA]</scope>
    <source>
        <strain evidence="12 13">S-16</strain>
    </source>
</reference>
<dbReference type="GO" id="GO:0005886">
    <property type="term" value="C:plasma membrane"/>
    <property type="evidence" value="ECO:0007669"/>
    <property type="project" value="UniProtKB-SubCell"/>
</dbReference>
<evidence type="ECO:0000256" key="5">
    <source>
        <dbReference type="ARBA" id="ARBA00022519"/>
    </source>
</evidence>
<dbReference type="Gene3D" id="2.40.30.170">
    <property type="match status" value="1"/>
</dbReference>
<proteinExistence type="inferred from homology"/>
<name>A0A3N7JYJ5_9BURK</name>
<dbReference type="PANTHER" id="PTHR30386:SF19">
    <property type="entry name" value="MULTIDRUG EXPORT PROTEIN EMRA-RELATED"/>
    <property type="match status" value="1"/>
</dbReference>
<keyword evidence="3" id="KW-0813">Transport</keyword>
<dbReference type="FunFam" id="2.40.30.170:FF:000003">
    <property type="entry name" value="Multidrug resistance protein A"/>
    <property type="match status" value="1"/>
</dbReference>
<feature type="transmembrane region" description="Helical" evidence="10">
    <location>
        <begin position="35"/>
        <end position="56"/>
    </location>
</feature>
<keyword evidence="6 10" id="KW-0812">Transmembrane</keyword>
<evidence type="ECO:0000256" key="1">
    <source>
        <dbReference type="ARBA" id="ARBA00004377"/>
    </source>
</evidence>
<dbReference type="InterPro" id="IPR058633">
    <property type="entry name" value="EmrA/FarA_HH"/>
</dbReference>
<dbReference type="InterPro" id="IPR050739">
    <property type="entry name" value="MFP"/>
</dbReference>
<evidence type="ECO:0000313" key="13">
    <source>
        <dbReference type="Proteomes" id="UP000267464"/>
    </source>
</evidence>
<protein>
    <submittedName>
        <fullName evidence="12">HlyD family efflux transporter periplasmic adaptor subunit</fullName>
    </submittedName>
</protein>
<dbReference type="Gene3D" id="2.40.50.100">
    <property type="match status" value="1"/>
</dbReference>
<evidence type="ECO:0000256" key="3">
    <source>
        <dbReference type="ARBA" id="ARBA00022448"/>
    </source>
</evidence>
<evidence type="ECO:0000313" key="12">
    <source>
        <dbReference type="EMBL" id="RQP25879.1"/>
    </source>
</evidence>
<keyword evidence="8 10" id="KW-0472">Membrane</keyword>
<feature type="region of interest" description="Disordered" evidence="9">
    <location>
        <begin position="1"/>
        <end position="28"/>
    </location>
</feature>
<evidence type="ECO:0000256" key="9">
    <source>
        <dbReference type="SAM" id="MobiDB-lite"/>
    </source>
</evidence>
<dbReference type="SUPFAM" id="SSF111369">
    <property type="entry name" value="HlyD-like secretion proteins"/>
    <property type="match status" value="2"/>
</dbReference>
<evidence type="ECO:0000256" key="6">
    <source>
        <dbReference type="ARBA" id="ARBA00022692"/>
    </source>
</evidence>
<evidence type="ECO:0000256" key="7">
    <source>
        <dbReference type="ARBA" id="ARBA00022989"/>
    </source>
</evidence>
<reference evidence="12 13" key="1">
    <citation type="submission" date="2018-08" db="EMBL/GenBank/DDBJ databases">
        <authorList>
            <person name="Khan S.A."/>
            <person name="Jeon C.O."/>
            <person name="Chun B.H."/>
            <person name="Jeong S.E."/>
        </authorList>
    </citation>
    <scope>NUCLEOTIDE SEQUENCE [LARGE SCALE GENOMIC DNA]</scope>
    <source>
        <strain evidence="12 13">S-16</strain>
    </source>
</reference>
<evidence type="ECO:0000256" key="4">
    <source>
        <dbReference type="ARBA" id="ARBA00022475"/>
    </source>
</evidence>
<evidence type="ECO:0000256" key="10">
    <source>
        <dbReference type="SAM" id="Phobius"/>
    </source>
</evidence>
<dbReference type="RefSeq" id="WP_124538547.1">
    <property type="nucleotide sequence ID" value="NZ_QUSW01000001.1"/>
</dbReference>
<organism evidence="12 13">
    <name type="scientific">Piscinibacter terrae</name>
    <dbReference type="NCBI Taxonomy" id="2496871"/>
    <lineage>
        <taxon>Bacteria</taxon>
        <taxon>Pseudomonadati</taxon>
        <taxon>Pseudomonadota</taxon>
        <taxon>Betaproteobacteria</taxon>
        <taxon>Burkholderiales</taxon>
        <taxon>Sphaerotilaceae</taxon>
        <taxon>Piscinibacter</taxon>
    </lineage>
</organism>
<dbReference type="Proteomes" id="UP000267464">
    <property type="component" value="Unassembled WGS sequence"/>
</dbReference>
<sequence>MSNEQDNKAPATTPNAAPVATVPAPAVSPSKRKPALLAVAGITAAAAIAYGVYWGVVLRHYENTDNAYVQAPVVQITPQVGGTVLAILADDTDVVKAGQPLVKLDPADAKLALERAQAQLAQTVREVRTMYATNGTLEANIRLREAEVDRMRSDVARANEDVNRRQPLVATGAVGGEEMKHAETTLAAAKSALAGAQSALAAAQEQAISNKALTEGTSVENHPNVQRAAAAVREAYLSLQRTELPAPVSGQVAKRTVQVGQRIQAGAPLMSIIPLEQVWVEANFKEVQLRKMRIGQPVKLHADIYGEKVEYEGRVVGLGAGTGAAFALLPAQNATGNWIKVVQRVPVRVELNAKQLAEHPLRVGLSMEATVDIAEQSGQPLAAAGASARSNTTQAFDVQTTAADRMVHDIISANLGRGGATHVSGAKPSASVAMSQPG</sequence>
<comment type="subcellular location">
    <subcellularLocation>
        <location evidence="1">Cell inner membrane</location>
        <topology evidence="1">Single-pass membrane protein</topology>
    </subcellularLocation>
</comment>
<keyword evidence="13" id="KW-1185">Reference proteome</keyword>
<keyword evidence="4" id="KW-1003">Cell membrane</keyword>